<proteinExistence type="predicted"/>
<dbReference type="SUPFAM" id="SSF53756">
    <property type="entry name" value="UDP-Glycosyltransferase/glycogen phosphorylase"/>
    <property type="match status" value="1"/>
</dbReference>
<dbReference type="EC" id="2.4.-.-" evidence="1"/>
<organism evidence="1 2">
    <name type="scientific">Cellulomonas dongxiuzhuiae</name>
    <dbReference type="NCBI Taxonomy" id="2819979"/>
    <lineage>
        <taxon>Bacteria</taxon>
        <taxon>Bacillati</taxon>
        <taxon>Actinomycetota</taxon>
        <taxon>Actinomycetes</taxon>
        <taxon>Micrococcales</taxon>
        <taxon>Cellulomonadaceae</taxon>
        <taxon>Cellulomonas</taxon>
    </lineage>
</organism>
<dbReference type="CDD" id="cd03801">
    <property type="entry name" value="GT4_PimA-like"/>
    <property type="match status" value="1"/>
</dbReference>
<evidence type="ECO:0000313" key="1">
    <source>
        <dbReference type="EMBL" id="QWC16776.1"/>
    </source>
</evidence>
<name>A0ABX8GMM8_9CELL</name>
<keyword evidence="2" id="KW-1185">Reference proteome</keyword>
<dbReference type="RefSeq" id="WP_208197932.1">
    <property type="nucleotide sequence ID" value="NZ_CP076023.1"/>
</dbReference>
<sequence>MQEFADIRAFASAGEVALASAGTGEMSRVYQSLWRRPQRRFGRVLDSTWKALRGVSLGLFAELAANRSRVFALACSDADIVELQWTEAGALCRSRRWRGTGKPTVIFVHDVLFQRWSRRASAAGSLLGMAYYRVRELQARRAERDIYADARAIIVFSAKDQALIEGIAPSATVHVLPPPLGAVGGRHSHTLRVNASGRKTVLFTGAMSRPENDQGVRWFLANVWPGVKQRVPLVEFCIVGANPSEKLLASAAGDPSIRVVGFVESLEESYASADVFVVPLLSGAGVKFKTVDAMLRGIPLVATTIGAEGVGDNDLYVGVTDSAESFEDAVVEALLSSASRDVAARAKEWARREYDPSRYAQRLREIYTTLLSSR</sequence>
<protein>
    <submittedName>
        <fullName evidence="1">Glycosyltransferase</fullName>
        <ecNumber evidence="1">2.4.-.-</ecNumber>
    </submittedName>
</protein>
<dbReference type="PANTHER" id="PTHR12526">
    <property type="entry name" value="GLYCOSYLTRANSFERASE"/>
    <property type="match status" value="1"/>
</dbReference>
<dbReference type="GO" id="GO:0016757">
    <property type="term" value="F:glycosyltransferase activity"/>
    <property type="evidence" value="ECO:0007669"/>
    <property type="project" value="UniProtKB-KW"/>
</dbReference>
<evidence type="ECO:0000313" key="2">
    <source>
        <dbReference type="Proteomes" id="UP000679335"/>
    </source>
</evidence>
<dbReference type="EMBL" id="CP076023">
    <property type="protein sequence ID" value="QWC16776.1"/>
    <property type="molecule type" value="Genomic_DNA"/>
</dbReference>
<keyword evidence="1" id="KW-0808">Transferase</keyword>
<dbReference type="Proteomes" id="UP000679335">
    <property type="component" value="Chromosome"/>
</dbReference>
<gene>
    <name evidence="1" type="ORF">KKR89_03780</name>
</gene>
<reference evidence="1 2" key="1">
    <citation type="submission" date="2021-05" db="EMBL/GenBank/DDBJ databases">
        <title>Novel species in genus Cellulomonas.</title>
        <authorList>
            <person name="Zhang G."/>
        </authorList>
    </citation>
    <scope>NUCLEOTIDE SEQUENCE [LARGE SCALE GENOMIC DNA]</scope>
    <source>
        <strain evidence="2">zg-ZUI157</strain>
    </source>
</reference>
<dbReference type="PANTHER" id="PTHR12526:SF600">
    <property type="entry name" value="GLYCOSYL TRANSFERASE GROUP 1"/>
    <property type="match status" value="1"/>
</dbReference>
<accession>A0ABX8GMM8</accession>
<dbReference type="Gene3D" id="3.40.50.2000">
    <property type="entry name" value="Glycogen Phosphorylase B"/>
    <property type="match status" value="2"/>
</dbReference>
<keyword evidence="1" id="KW-0328">Glycosyltransferase</keyword>
<dbReference type="Pfam" id="PF13692">
    <property type="entry name" value="Glyco_trans_1_4"/>
    <property type="match status" value="1"/>
</dbReference>